<dbReference type="SUPFAM" id="SSF51735">
    <property type="entry name" value="NAD(P)-binding Rossmann-fold domains"/>
    <property type="match status" value="1"/>
</dbReference>
<organism evidence="2 3">
    <name type="scientific">Mycolicibacterium aromaticivorans JS19b1 = JCM 16368</name>
    <dbReference type="NCBI Taxonomy" id="1440774"/>
    <lineage>
        <taxon>Bacteria</taxon>
        <taxon>Bacillati</taxon>
        <taxon>Actinomycetota</taxon>
        <taxon>Actinomycetes</taxon>
        <taxon>Mycobacteriales</taxon>
        <taxon>Mycobacteriaceae</taxon>
        <taxon>Mycolicibacterium</taxon>
    </lineage>
</organism>
<dbReference type="PANTHER" id="PTHR43781">
    <property type="entry name" value="SACCHAROPINE DEHYDROGENASE"/>
    <property type="match status" value="1"/>
</dbReference>
<sequence>MTTNDVWILGATGRAGRMIAARLHAEGAPLVLVGRARDRLEHVAAELGATPRLVVGDLDAALSRLAQDAPAVVVNTVGPFATTAAQVARACPAGTHYVDIANELTAVESILDLDRRAAAADQVLVTGAGFGVLATESVVLRLCQGQPRPSQVRVDALASVATDSGALGPALAGTLVEILASGGREVRDGRLVRAAIGAHAVTLSTPEGDVLPTGSGPSGELIAAWRASNANSVVAASFLTPTSALTRVLPAISAVLRIPGLRNLATTAIAKLRVRAGDRPRASSWGHARVWWPSGSVRDGWLRTGDGHDFTAAVAAEVTQRLLRGDGRPGAFTPGALFGSELAEAAGGSFLTGDAISPAADPTHTKTERGIHPATKG</sequence>
<dbReference type="EMBL" id="JALN02000001">
    <property type="protein sequence ID" value="KDE99301.1"/>
    <property type="molecule type" value="Genomic_DNA"/>
</dbReference>
<dbReference type="PANTHER" id="PTHR43781:SF1">
    <property type="entry name" value="SACCHAROPINE DEHYDROGENASE"/>
    <property type="match status" value="1"/>
</dbReference>
<keyword evidence="3" id="KW-1185">Reference proteome</keyword>
<dbReference type="Gene3D" id="3.40.50.720">
    <property type="entry name" value="NAD(P)-binding Rossmann-like Domain"/>
    <property type="match status" value="1"/>
</dbReference>
<dbReference type="RefSeq" id="WP_051660353.1">
    <property type="nucleotide sequence ID" value="NZ_JALN02000001.1"/>
</dbReference>
<reference evidence="2" key="1">
    <citation type="submission" date="2014-05" db="EMBL/GenBank/DDBJ databases">
        <title>Genome sequence of Mycobacterium aromaticivorans strain JS19b1T (= DSM 45407T).</title>
        <authorList>
            <person name="Kwak Y."/>
            <person name="Park G.-S."/>
            <person name="Li Q.X."/>
            <person name="Lee S.-E."/>
            <person name="Shin J.-H."/>
        </authorList>
    </citation>
    <scope>NUCLEOTIDE SEQUENCE [LARGE SCALE GENOMIC DNA]</scope>
    <source>
        <strain evidence="2">JS19b1</strain>
    </source>
</reference>
<dbReference type="Proteomes" id="UP000022835">
    <property type="component" value="Unassembled WGS sequence"/>
</dbReference>
<dbReference type="STRING" id="1440774.Y900_010185"/>
<feature type="region of interest" description="Disordered" evidence="1">
    <location>
        <begin position="353"/>
        <end position="377"/>
    </location>
</feature>
<dbReference type="InterPro" id="IPR036291">
    <property type="entry name" value="NAD(P)-bd_dom_sf"/>
</dbReference>
<evidence type="ECO:0000313" key="2">
    <source>
        <dbReference type="EMBL" id="KDE99301.1"/>
    </source>
</evidence>
<proteinExistence type="predicted"/>
<comment type="caution">
    <text evidence="2">The sequence shown here is derived from an EMBL/GenBank/DDBJ whole genome shotgun (WGS) entry which is preliminary data.</text>
</comment>
<dbReference type="eggNOG" id="COG3268">
    <property type="taxonomic scope" value="Bacteria"/>
</dbReference>
<evidence type="ECO:0000256" key="1">
    <source>
        <dbReference type="SAM" id="MobiDB-lite"/>
    </source>
</evidence>
<evidence type="ECO:0000313" key="3">
    <source>
        <dbReference type="Proteomes" id="UP000022835"/>
    </source>
</evidence>
<name>A0A064CI30_9MYCO</name>
<protein>
    <submittedName>
        <fullName evidence="2">Membrane protein</fullName>
    </submittedName>
</protein>
<accession>A0A064CI30</accession>
<gene>
    <name evidence="2" type="ORF">Y900_010185</name>
</gene>
<dbReference type="AlphaFoldDB" id="A0A064CI30"/>